<protein>
    <recommendedName>
        <fullName evidence="4">Copper amine oxidase-like N-terminal domain-containing protein</fullName>
    </recommendedName>
</protein>
<accession>A0A4R5KUU3</accession>
<reference evidence="2 3" key="1">
    <citation type="submission" date="2019-03" db="EMBL/GenBank/DDBJ databases">
        <title>This is whole genome sequence of Paenibacillus sp MS74 strain.</title>
        <authorList>
            <person name="Trinh H.N."/>
        </authorList>
    </citation>
    <scope>NUCLEOTIDE SEQUENCE [LARGE SCALE GENOMIC DNA]</scope>
    <source>
        <strain evidence="2 3">MS74</strain>
    </source>
</reference>
<evidence type="ECO:0000313" key="3">
    <source>
        <dbReference type="Proteomes" id="UP000295636"/>
    </source>
</evidence>
<feature type="signal peptide" evidence="1">
    <location>
        <begin position="1"/>
        <end position="22"/>
    </location>
</feature>
<keyword evidence="1" id="KW-0732">Signal</keyword>
<organism evidence="2 3">
    <name type="scientific">Paenibacillus piri</name>
    <dbReference type="NCBI Taxonomy" id="2547395"/>
    <lineage>
        <taxon>Bacteria</taxon>
        <taxon>Bacillati</taxon>
        <taxon>Bacillota</taxon>
        <taxon>Bacilli</taxon>
        <taxon>Bacillales</taxon>
        <taxon>Paenibacillaceae</taxon>
        <taxon>Paenibacillus</taxon>
    </lineage>
</organism>
<feature type="chain" id="PRO_5038905844" description="Copper amine oxidase-like N-terminal domain-containing protein" evidence="1">
    <location>
        <begin position="23"/>
        <end position="187"/>
    </location>
</feature>
<dbReference type="OrthoDB" id="1656058at2"/>
<dbReference type="AlphaFoldDB" id="A0A4R5KUU3"/>
<sequence>MKRHIQSFLAVLSILAALPVTAAANPKTPAPVQGEMSPKTYEVTYPKFQIMINGAPMYNGKAMYPVMMYDGMVYFPMTWRYTQALGLDTQWDPVDGFAISKSGKPASKLVNDTAILSARHFYAKLPSFQVRVNNHAIDNANEPYPVLVFNDITYFPMTWRFAVEQLGLEIKMEKDKYYISKASVSNK</sequence>
<dbReference type="RefSeq" id="WP_133225830.1">
    <property type="nucleotide sequence ID" value="NZ_SMRT01000002.1"/>
</dbReference>
<keyword evidence="3" id="KW-1185">Reference proteome</keyword>
<evidence type="ECO:0000256" key="1">
    <source>
        <dbReference type="SAM" id="SignalP"/>
    </source>
</evidence>
<comment type="caution">
    <text evidence="2">The sequence shown here is derived from an EMBL/GenBank/DDBJ whole genome shotgun (WGS) entry which is preliminary data.</text>
</comment>
<evidence type="ECO:0000313" key="2">
    <source>
        <dbReference type="EMBL" id="TDF99292.1"/>
    </source>
</evidence>
<dbReference type="EMBL" id="SMRT01000002">
    <property type="protein sequence ID" value="TDF99292.1"/>
    <property type="molecule type" value="Genomic_DNA"/>
</dbReference>
<proteinExistence type="predicted"/>
<evidence type="ECO:0008006" key="4">
    <source>
        <dbReference type="Google" id="ProtNLM"/>
    </source>
</evidence>
<name>A0A4R5KUU3_9BACL</name>
<gene>
    <name evidence="2" type="ORF">E1757_05375</name>
</gene>
<dbReference type="Proteomes" id="UP000295636">
    <property type="component" value="Unassembled WGS sequence"/>
</dbReference>